<proteinExistence type="predicted"/>
<sequence>DGNPDRMIQLSCKHQFYSECIETAQQLFKEEG</sequence>
<dbReference type="AlphaFoldDB" id="X1QZK8"/>
<accession>X1QZK8</accession>
<organism evidence="1">
    <name type="scientific">marine sediment metagenome</name>
    <dbReference type="NCBI Taxonomy" id="412755"/>
    <lineage>
        <taxon>unclassified sequences</taxon>
        <taxon>metagenomes</taxon>
        <taxon>ecological metagenomes</taxon>
    </lineage>
</organism>
<name>X1QZK8_9ZZZZ</name>
<reference evidence="1" key="1">
    <citation type="journal article" date="2014" name="Front. Microbiol.">
        <title>High frequency of phylogenetically diverse reductive dehalogenase-homologous genes in deep subseafloor sedimentary metagenomes.</title>
        <authorList>
            <person name="Kawai M."/>
            <person name="Futagami T."/>
            <person name="Toyoda A."/>
            <person name="Takaki Y."/>
            <person name="Nishi S."/>
            <person name="Hori S."/>
            <person name="Arai W."/>
            <person name="Tsubouchi T."/>
            <person name="Morono Y."/>
            <person name="Uchiyama I."/>
            <person name="Ito T."/>
            <person name="Fujiyama A."/>
            <person name="Inagaki F."/>
            <person name="Takami H."/>
        </authorList>
    </citation>
    <scope>NUCLEOTIDE SEQUENCE</scope>
    <source>
        <strain evidence="1">Expedition CK06-06</strain>
    </source>
</reference>
<feature type="non-terminal residue" evidence="1">
    <location>
        <position position="1"/>
    </location>
</feature>
<gene>
    <name evidence="1" type="ORF">S06H3_56931</name>
</gene>
<comment type="caution">
    <text evidence="1">The sequence shown here is derived from an EMBL/GenBank/DDBJ whole genome shotgun (WGS) entry which is preliminary data.</text>
</comment>
<evidence type="ECO:0000313" key="1">
    <source>
        <dbReference type="EMBL" id="GAI56295.1"/>
    </source>
</evidence>
<protein>
    <submittedName>
        <fullName evidence="1">Uncharacterized protein</fullName>
    </submittedName>
</protein>
<dbReference type="EMBL" id="BARV01036679">
    <property type="protein sequence ID" value="GAI56295.1"/>
    <property type="molecule type" value="Genomic_DNA"/>
</dbReference>